<accession>A0A060T8Q3</accession>
<feature type="compositionally biased region" description="Basic and acidic residues" evidence="6">
    <location>
        <begin position="465"/>
        <end position="476"/>
    </location>
</feature>
<feature type="region of interest" description="Disordered" evidence="6">
    <location>
        <begin position="465"/>
        <end position="484"/>
    </location>
</feature>
<dbReference type="Gene3D" id="1.25.40.280">
    <property type="entry name" value="alix/aip1 like domains"/>
    <property type="match status" value="1"/>
</dbReference>
<evidence type="ECO:0000256" key="1">
    <source>
        <dbReference type="ARBA" id="ARBA00004177"/>
    </source>
</evidence>
<protein>
    <recommendedName>
        <fullName evidence="5">BRO domain-containing protein 1</fullName>
    </recommendedName>
</protein>
<feature type="region of interest" description="Disordered" evidence="6">
    <location>
        <begin position="538"/>
        <end position="558"/>
    </location>
</feature>
<dbReference type="GO" id="GO:0005768">
    <property type="term" value="C:endosome"/>
    <property type="evidence" value="ECO:0007669"/>
    <property type="project" value="UniProtKB-SubCell"/>
</dbReference>
<keyword evidence="3" id="KW-0963">Cytoplasm</keyword>
<evidence type="ECO:0000256" key="5">
    <source>
        <dbReference type="ARBA" id="ARBA00041284"/>
    </source>
</evidence>
<evidence type="ECO:0000256" key="6">
    <source>
        <dbReference type="SAM" id="MobiDB-lite"/>
    </source>
</evidence>
<dbReference type="AlphaFoldDB" id="A0A060T8Q3"/>
<feature type="compositionally biased region" description="Polar residues" evidence="6">
    <location>
        <begin position="545"/>
        <end position="556"/>
    </location>
</feature>
<evidence type="ECO:0000256" key="2">
    <source>
        <dbReference type="ARBA" id="ARBA00004496"/>
    </source>
</evidence>
<dbReference type="PhylomeDB" id="A0A060T8Q3"/>
<evidence type="ECO:0000256" key="3">
    <source>
        <dbReference type="ARBA" id="ARBA00022490"/>
    </source>
</evidence>
<dbReference type="GO" id="GO:0043328">
    <property type="term" value="P:protein transport to vacuole involved in ubiquitin-dependent protein catabolic process via the multivesicular body sorting pathway"/>
    <property type="evidence" value="ECO:0007669"/>
    <property type="project" value="TreeGrafter"/>
</dbReference>
<dbReference type="PANTHER" id="PTHR23030:SF30">
    <property type="entry name" value="TYROSINE-PROTEIN PHOSPHATASE NON-RECEPTOR TYPE 23"/>
    <property type="match status" value="1"/>
</dbReference>
<feature type="compositionally biased region" description="Low complexity" evidence="6">
    <location>
        <begin position="888"/>
        <end position="903"/>
    </location>
</feature>
<evidence type="ECO:0000259" key="7">
    <source>
        <dbReference type="PROSITE" id="PS51180"/>
    </source>
</evidence>
<feature type="region of interest" description="Disordered" evidence="6">
    <location>
        <begin position="751"/>
        <end position="921"/>
    </location>
</feature>
<dbReference type="PANTHER" id="PTHR23030">
    <property type="entry name" value="PCD6 INTERACTING PROTEIN-RELATED"/>
    <property type="match status" value="1"/>
</dbReference>
<keyword evidence="4" id="KW-0967">Endosome</keyword>
<dbReference type="Gene3D" id="1.20.140.50">
    <property type="entry name" value="alix/aip1 like domains"/>
    <property type="match status" value="1"/>
</dbReference>
<dbReference type="Gene3D" id="1.20.120.560">
    <property type="entry name" value="alix/aip1 in complex with the ypdl late domain"/>
    <property type="match status" value="1"/>
</dbReference>
<name>A0A060T8Q3_BLAAD</name>
<evidence type="ECO:0000256" key="4">
    <source>
        <dbReference type="ARBA" id="ARBA00022753"/>
    </source>
</evidence>
<evidence type="ECO:0000313" key="8">
    <source>
        <dbReference type="EMBL" id="CDP35242.1"/>
    </source>
</evidence>
<feature type="compositionally biased region" description="Low complexity" evidence="6">
    <location>
        <begin position="814"/>
        <end position="829"/>
    </location>
</feature>
<organism evidence="8">
    <name type="scientific">Blastobotrys adeninivorans</name>
    <name type="common">Yeast</name>
    <name type="synonym">Arxula adeninivorans</name>
    <dbReference type="NCBI Taxonomy" id="409370"/>
    <lineage>
        <taxon>Eukaryota</taxon>
        <taxon>Fungi</taxon>
        <taxon>Dikarya</taxon>
        <taxon>Ascomycota</taxon>
        <taxon>Saccharomycotina</taxon>
        <taxon>Dipodascomycetes</taxon>
        <taxon>Dipodascales</taxon>
        <taxon>Trichomonascaceae</taxon>
        <taxon>Blastobotrys</taxon>
    </lineage>
</organism>
<dbReference type="SMART" id="SM01041">
    <property type="entry name" value="BRO1"/>
    <property type="match status" value="1"/>
</dbReference>
<gene>
    <name evidence="8" type="ORF">GNLVRS02_ARAD1C30822g</name>
</gene>
<dbReference type="Pfam" id="PF13949">
    <property type="entry name" value="ALIX_LYPXL_bnd"/>
    <property type="match status" value="1"/>
</dbReference>
<dbReference type="EMBL" id="HG937693">
    <property type="protein sequence ID" value="CDP35242.1"/>
    <property type="molecule type" value="Genomic_DNA"/>
</dbReference>
<reference evidence="8" key="1">
    <citation type="submission" date="2014-02" db="EMBL/GenBank/DDBJ databases">
        <authorList>
            <person name="Genoscope - CEA"/>
        </authorList>
    </citation>
    <scope>NUCLEOTIDE SEQUENCE</scope>
    <source>
        <strain evidence="8">LS3</strain>
    </source>
</reference>
<proteinExistence type="predicted"/>
<feature type="compositionally biased region" description="Low complexity" evidence="6">
    <location>
        <begin position="842"/>
        <end position="851"/>
    </location>
</feature>
<reference evidence="8" key="2">
    <citation type="submission" date="2014-06" db="EMBL/GenBank/DDBJ databases">
        <title>The complete genome of Blastobotrys (Arxula) adeninivorans LS3 - a yeast of biotechnological interest.</title>
        <authorList>
            <person name="Kunze G."/>
            <person name="Gaillardin C."/>
            <person name="Czernicka M."/>
            <person name="Durrens P."/>
            <person name="Martin T."/>
            <person name="Boer E."/>
            <person name="Gabaldon T."/>
            <person name="Cruz J."/>
            <person name="Talla E."/>
            <person name="Marck C."/>
            <person name="Goffeau A."/>
            <person name="Barbe V."/>
            <person name="Baret P."/>
            <person name="Baronian K."/>
            <person name="Beier S."/>
            <person name="Bleykasten C."/>
            <person name="Bode R."/>
            <person name="Casaregola S."/>
            <person name="Despons L."/>
            <person name="Fairhead C."/>
            <person name="Giersberg M."/>
            <person name="Gierski P."/>
            <person name="Hahnel U."/>
            <person name="Hartmann A."/>
            <person name="Jankowska D."/>
            <person name="Jubin C."/>
            <person name="Jung P."/>
            <person name="Lafontaine I."/>
            <person name="Leh-Louis V."/>
            <person name="Lemaire M."/>
            <person name="Marcet-Houben M."/>
            <person name="Mascher M."/>
            <person name="Morel G."/>
            <person name="Richard G.-F."/>
            <person name="Riechen J."/>
            <person name="Sacerdot C."/>
            <person name="Sarkar A."/>
            <person name="Savel G."/>
            <person name="Schacherer J."/>
            <person name="Sherman D."/>
            <person name="Straub M.-L."/>
            <person name="Stein N."/>
            <person name="Thierry A."/>
            <person name="Trautwein-Schult A."/>
            <person name="Westhof E."/>
            <person name="Worch S."/>
            <person name="Dujon B."/>
            <person name="Souciet J.-L."/>
            <person name="Wincker P."/>
            <person name="Scholz U."/>
            <person name="Neuveglise N."/>
        </authorList>
    </citation>
    <scope>NUCLEOTIDE SEQUENCE</scope>
    <source>
        <strain evidence="8">LS3</strain>
    </source>
</reference>
<dbReference type="Pfam" id="PF03097">
    <property type="entry name" value="BRO1"/>
    <property type="match status" value="1"/>
</dbReference>
<dbReference type="InterPro" id="IPR025304">
    <property type="entry name" value="ALIX_V_dom"/>
</dbReference>
<feature type="compositionally biased region" description="Polar residues" evidence="6">
    <location>
        <begin position="763"/>
        <end position="781"/>
    </location>
</feature>
<dbReference type="PROSITE" id="PS51180">
    <property type="entry name" value="BRO1"/>
    <property type="match status" value="1"/>
</dbReference>
<sequence>MKTPFITIPLKGMVDTDWIHPLKSYITSIYGPGDHFNEDIHAFHRLRQDVRGSAADAIGRDLIYKYYRQLDLLELRVPVNDRECRVAFTWLDAFTHESITQHSLAFEKASLLFNFATVCGRIGSDSDDIKISYNAFQSSAGAYSFIMENFLHAPSTDLSQESVRALSKLMLAQAQEVFLTKLITEKTSKPAMVAKIAKGASNMYKSAGEALQTVHTQKSWGERGWFQYCFVKSKYFAAMSADYQSQSSEAGGKYGDAVAYSTLCVNNLQECARMAIPSNYSAITPVLKAYLETCKQRLAALEKDNDFIYHALVPSLATLPDLPQLEAAKPMAVRDMYKDRDVSQIVGREIFEKLIPMEVHEKSSLYSEQKANLLRQEGEKIEIADEELSSALEFLDLPGSLRLVKQSDDPSAQFEAMDVPADVSRWASEIQSAGGLGSVDFESVESMRSRIFRKIKSAEQQLEAEQKEHMDLKDKYGSQWSQSSPLTLSSGIMNDLSKAKGDLQSGAESDQKLSRMIEKEYKDISLLANGPSSSSLQNAFSSLNGTQPGAANNQSSLLDLDTTDDEDVKKWIDQTEEHLTRLSKISKERKTVFLEFKEKVHKDDISSLLVLNAKMPDVEEQLFKTELEKFQPYINRLDASIHRQKQELQDLSATWKKVLSNESVRKNTRSREGVRAQRDALTQRLRGAYDAWKASSDGVARGKDYYSNVESFTDSIVSNVDELLRNRREERRGLAMALESSAHDNLRSQLSGLSLSSDRPGSVGSSNPTWDRSGSVSSGNTAWGDLSSLDKPSLPPKPPKDPFYEKQQPPLPPSSQFQQPQYQHLQYQQTPPPVQSSHPQYSSQNFASQPQPQAPQPTRPPQSSFGAYGQPAFGVPSAYDPSMYAPEGNQGSQGQGANQGQQNHPQHPLYQPGYSFQRPNY</sequence>
<feature type="domain" description="BRO1" evidence="7">
    <location>
        <begin position="4"/>
        <end position="388"/>
    </location>
</feature>
<dbReference type="InterPro" id="IPR038499">
    <property type="entry name" value="BRO1_sf"/>
</dbReference>
<comment type="subcellular location">
    <subcellularLocation>
        <location evidence="2">Cytoplasm</location>
    </subcellularLocation>
    <subcellularLocation>
        <location evidence="1">Endosome</location>
    </subcellularLocation>
</comment>
<dbReference type="InterPro" id="IPR004328">
    <property type="entry name" value="BRO1_dom"/>
</dbReference>